<dbReference type="Gene3D" id="3.40.50.12480">
    <property type="match status" value="1"/>
</dbReference>
<organism evidence="2 3">
    <name type="scientific">Brachyspira hampsonii</name>
    <dbReference type="NCBI Taxonomy" id="1287055"/>
    <lineage>
        <taxon>Bacteria</taxon>
        <taxon>Pseudomonadati</taxon>
        <taxon>Spirochaetota</taxon>
        <taxon>Spirochaetia</taxon>
        <taxon>Brachyspirales</taxon>
        <taxon>Brachyspiraceae</taxon>
        <taxon>Brachyspira</taxon>
    </lineage>
</organism>
<name>A0A1E5NE81_9SPIR</name>
<dbReference type="RefSeq" id="WP_069726590.1">
    <property type="nucleotide sequence ID" value="NZ_MDCO01000010.1"/>
</dbReference>
<evidence type="ECO:0008006" key="4">
    <source>
        <dbReference type="Google" id="ProtNLM"/>
    </source>
</evidence>
<feature type="signal peptide" evidence="1">
    <location>
        <begin position="1"/>
        <end position="21"/>
    </location>
</feature>
<dbReference type="Gene3D" id="3.80.10.10">
    <property type="entry name" value="Ribonuclease Inhibitor"/>
    <property type="match status" value="2"/>
</dbReference>
<accession>A0A1E5NE81</accession>
<evidence type="ECO:0000313" key="2">
    <source>
        <dbReference type="EMBL" id="OEJ14417.1"/>
    </source>
</evidence>
<dbReference type="SUPFAM" id="SSF52058">
    <property type="entry name" value="L domain-like"/>
    <property type="match status" value="1"/>
</dbReference>
<keyword evidence="1" id="KW-0732">Signal</keyword>
<dbReference type="InterPro" id="IPR026906">
    <property type="entry name" value="LRR_5"/>
</dbReference>
<dbReference type="AlphaFoldDB" id="A0A1E5NE81"/>
<evidence type="ECO:0000256" key="1">
    <source>
        <dbReference type="SAM" id="SignalP"/>
    </source>
</evidence>
<protein>
    <recommendedName>
        <fullName evidence="4">Cell surface protein</fullName>
    </recommendedName>
</protein>
<comment type="caution">
    <text evidence="2">The sequence shown here is derived from an EMBL/GenBank/DDBJ whole genome shotgun (WGS) entry which is preliminary data.</text>
</comment>
<dbReference type="PANTHER" id="PTHR45661">
    <property type="entry name" value="SURFACE ANTIGEN"/>
    <property type="match status" value="1"/>
</dbReference>
<reference evidence="2 3" key="1">
    <citation type="submission" date="2016-08" db="EMBL/GenBank/DDBJ databases">
        <title>Characterization and recognition of Brachyspira hampsonii sp. nov., a novel intestinal spirochete that is pathogenic to pigs.</title>
        <authorList>
            <person name="Mirajkar N."/>
            <person name="La T."/>
            <person name="Phillips N."/>
            <person name="Hampson D."/>
            <person name="Gebhart C."/>
        </authorList>
    </citation>
    <scope>NUCLEOTIDE SEQUENCE [LARGE SCALE GENOMIC DNA]</scope>
    <source>
        <strain evidence="2 3">P280/1</strain>
    </source>
</reference>
<dbReference type="InterPro" id="IPR032675">
    <property type="entry name" value="LRR_dom_sf"/>
</dbReference>
<dbReference type="PANTHER" id="PTHR45661:SF3">
    <property type="entry name" value="IG-LIKE DOMAIN-CONTAINING PROTEIN"/>
    <property type="match status" value="1"/>
</dbReference>
<sequence length="360" mass="40387">MFNYIKYLLFVSLLFISCSNGTTSPSNSNDQISSPENIPEHIIKNYFIKADESESNIESKMQEYFNEYDYYSIFLEDTKENIEKNNTISKINTIISKDTYTKDGVYLDLSKTSITEITANSFKGNKNLYGIKLPETITSIEENAFNDCSSLKMINFPVSITSIEKSAFQFCIKLETVNLSQTKILEIKANSFYNCSSLKNVTLPESILAIQPNAFSSCSSLEEINFPSNLQGIATYAFAECRALKKVILNEKITKILAMVFYNCSSLEKISFPKSMSSIGQYAFSGCIALKEIEYLGSTPSSVKADATAFSEYYGMAKAATPDNLYLPNVTTDPNDGSWNNFLNYDWSTKTINYGQSITK</sequence>
<dbReference type="Proteomes" id="UP000095247">
    <property type="component" value="Unassembled WGS sequence"/>
</dbReference>
<proteinExistence type="predicted"/>
<gene>
    <name evidence="2" type="ORF">BFL38_06195</name>
</gene>
<evidence type="ECO:0000313" key="3">
    <source>
        <dbReference type="Proteomes" id="UP000095247"/>
    </source>
</evidence>
<dbReference type="Pfam" id="PF13306">
    <property type="entry name" value="LRR_5"/>
    <property type="match status" value="1"/>
</dbReference>
<dbReference type="InterPro" id="IPR053139">
    <property type="entry name" value="Surface_bspA-like"/>
</dbReference>
<feature type="chain" id="PRO_5009182276" description="Cell surface protein" evidence="1">
    <location>
        <begin position="22"/>
        <end position="360"/>
    </location>
</feature>
<dbReference type="PROSITE" id="PS51257">
    <property type="entry name" value="PROKAR_LIPOPROTEIN"/>
    <property type="match status" value="1"/>
</dbReference>
<dbReference type="EMBL" id="MDCO01000010">
    <property type="protein sequence ID" value="OEJ14417.1"/>
    <property type="molecule type" value="Genomic_DNA"/>
</dbReference>